<comment type="cofactor">
    <cofactor evidence="1">
        <name>Mg(2+)</name>
        <dbReference type="ChEBI" id="CHEBI:18420"/>
    </cofactor>
</comment>
<name>E0S0B6_BUTPB</name>
<dbReference type="CDD" id="cd03424">
    <property type="entry name" value="NUDIX_ADPRase_Nudt5_UGPPase_Nudt14"/>
    <property type="match status" value="1"/>
</dbReference>
<dbReference type="InterPro" id="IPR020476">
    <property type="entry name" value="Nudix_hydrolase"/>
</dbReference>
<keyword evidence="5" id="KW-1185">Reference proteome</keyword>
<dbReference type="SUPFAM" id="SSF55811">
    <property type="entry name" value="Nudix"/>
    <property type="match status" value="1"/>
</dbReference>
<dbReference type="HOGENOM" id="CLU_062658_5_2_9"/>
<dbReference type="PROSITE" id="PS51462">
    <property type="entry name" value="NUDIX"/>
    <property type="match status" value="1"/>
</dbReference>
<dbReference type="Proteomes" id="UP000001299">
    <property type="component" value="Chromosome 1"/>
</dbReference>
<dbReference type="GO" id="GO:0019693">
    <property type="term" value="P:ribose phosphate metabolic process"/>
    <property type="evidence" value="ECO:0007669"/>
    <property type="project" value="TreeGrafter"/>
</dbReference>
<feature type="domain" description="Nudix hydrolase" evidence="3">
    <location>
        <begin position="44"/>
        <end position="171"/>
    </location>
</feature>
<proteinExistence type="predicted"/>
<dbReference type="Pfam" id="PF00293">
    <property type="entry name" value="NUDIX"/>
    <property type="match status" value="1"/>
</dbReference>
<protein>
    <submittedName>
        <fullName evidence="4">NUDIX domain-containing protein</fullName>
    </submittedName>
</protein>
<sequence>MENKIMPERLNRKVIYESDFVCLYADKVKLPSGYIIEKYHQVHYPKEAVCVTIFNEKDEVLLIRHRRYTVGRLEWEIPAGKIEEGESPEEAARRECIEETGCSLKDVSFLCSQNPANGMSDCICHCFAARVDMEGSLYDTDEVAYKKWLPKEQVLEMLKNNETKDGVAMLCLLYAFQFFK</sequence>
<evidence type="ECO:0000256" key="1">
    <source>
        <dbReference type="ARBA" id="ARBA00001946"/>
    </source>
</evidence>
<dbReference type="KEGG" id="bpb:bpr_I2873"/>
<dbReference type="GO" id="GO:0016787">
    <property type="term" value="F:hydrolase activity"/>
    <property type="evidence" value="ECO:0007669"/>
    <property type="project" value="UniProtKB-KW"/>
</dbReference>
<dbReference type="InterPro" id="IPR000086">
    <property type="entry name" value="NUDIX_hydrolase_dom"/>
</dbReference>
<evidence type="ECO:0000313" key="5">
    <source>
        <dbReference type="Proteomes" id="UP000001299"/>
    </source>
</evidence>
<evidence type="ECO:0000313" key="4">
    <source>
        <dbReference type="EMBL" id="ADL35603.1"/>
    </source>
</evidence>
<evidence type="ECO:0000259" key="3">
    <source>
        <dbReference type="PROSITE" id="PS51462"/>
    </source>
</evidence>
<dbReference type="RefSeq" id="WP_013282255.1">
    <property type="nucleotide sequence ID" value="NC_014387.1"/>
</dbReference>
<gene>
    <name evidence="4" type="ordered locus">bpr_I2873</name>
</gene>
<dbReference type="EMBL" id="CP001810">
    <property type="protein sequence ID" value="ADL35603.1"/>
    <property type="molecule type" value="Genomic_DNA"/>
</dbReference>
<accession>E0S0B6</accession>
<dbReference type="PANTHER" id="PTHR11839:SF18">
    <property type="entry name" value="NUDIX HYDROLASE DOMAIN-CONTAINING PROTEIN"/>
    <property type="match status" value="1"/>
</dbReference>
<dbReference type="PRINTS" id="PR00502">
    <property type="entry name" value="NUDIXFAMILY"/>
</dbReference>
<dbReference type="eggNOG" id="COG0494">
    <property type="taxonomic scope" value="Bacteria"/>
</dbReference>
<dbReference type="STRING" id="515622.bpr_I2873"/>
<dbReference type="Gene3D" id="3.90.79.10">
    <property type="entry name" value="Nucleoside Triphosphate Pyrophosphohydrolase"/>
    <property type="match status" value="1"/>
</dbReference>
<dbReference type="GO" id="GO:0005829">
    <property type="term" value="C:cytosol"/>
    <property type="evidence" value="ECO:0007669"/>
    <property type="project" value="TreeGrafter"/>
</dbReference>
<organism evidence="4 5">
    <name type="scientific">Butyrivibrio proteoclasticus (strain ATCC 51982 / DSM 14932 / B316)</name>
    <name type="common">Clostridium proteoclasticum</name>
    <dbReference type="NCBI Taxonomy" id="515622"/>
    <lineage>
        <taxon>Bacteria</taxon>
        <taxon>Bacillati</taxon>
        <taxon>Bacillota</taxon>
        <taxon>Clostridia</taxon>
        <taxon>Lachnospirales</taxon>
        <taxon>Lachnospiraceae</taxon>
        <taxon>Butyrivibrio</taxon>
    </lineage>
</organism>
<dbReference type="PANTHER" id="PTHR11839">
    <property type="entry name" value="UDP/ADP-SUGAR PYROPHOSPHATASE"/>
    <property type="match status" value="1"/>
</dbReference>
<reference evidence="4 5" key="1">
    <citation type="journal article" date="2010" name="PLoS ONE">
        <title>The glycobiome of the rumen bacterium Butyrivibrio proteoclasticus B316(T) highlights adaptation to a polysaccharide-rich environment.</title>
        <authorList>
            <person name="Kelly W.J."/>
            <person name="Leahy S.C."/>
            <person name="Altermann E."/>
            <person name="Yeoman C.J."/>
            <person name="Dunne J.C."/>
            <person name="Kong Z."/>
            <person name="Pacheco D.M."/>
            <person name="Li D."/>
            <person name="Noel S.J."/>
            <person name="Moon C.D."/>
            <person name="Cookson A.L."/>
            <person name="Attwood G.T."/>
        </authorList>
    </citation>
    <scope>NUCLEOTIDE SEQUENCE [LARGE SCALE GENOMIC DNA]</scope>
    <source>
        <strain evidence="5">ATCC 51982 / DSM 14932 / B316</strain>
    </source>
</reference>
<evidence type="ECO:0000256" key="2">
    <source>
        <dbReference type="ARBA" id="ARBA00022801"/>
    </source>
</evidence>
<dbReference type="GO" id="GO:0006753">
    <property type="term" value="P:nucleoside phosphate metabolic process"/>
    <property type="evidence" value="ECO:0007669"/>
    <property type="project" value="TreeGrafter"/>
</dbReference>
<dbReference type="InterPro" id="IPR015797">
    <property type="entry name" value="NUDIX_hydrolase-like_dom_sf"/>
</dbReference>
<dbReference type="AlphaFoldDB" id="E0S0B6"/>
<keyword evidence="2" id="KW-0378">Hydrolase</keyword>